<dbReference type="Proteomes" id="UP000618051">
    <property type="component" value="Unassembled WGS sequence"/>
</dbReference>
<dbReference type="EC" id="1.15.1.1" evidence="15"/>
<evidence type="ECO:0000256" key="9">
    <source>
        <dbReference type="ARBA" id="ARBA00023002"/>
    </source>
</evidence>
<dbReference type="EMBL" id="JADDUC010000102">
    <property type="protein sequence ID" value="KAG0118777.1"/>
    <property type="molecule type" value="Genomic_DNA"/>
</dbReference>
<dbReference type="PANTHER" id="PTHR10003">
    <property type="entry name" value="SUPEROXIDE DISMUTASE CU-ZN -RELATED"/>
    <property type="match status" value="1"/>
</dbReference>
<keyword evidence="10 15" id="KW-0186">Copper</keyword>
<dbReference type="OrthoDB" id="666972at2759"/>
<dbReference type="PROSITE" id="PS00087">
    <property type="entry name" value="SOD_CU_ZN_1"/>
    <property type="match status" value="1"/>
</dbReference>
<evidence type="ECO:0000313" key="17">
    <source>
        <dbReference type="EMBL" id="KAG0118777.1"/>
    </source>
</evidence>
<dbReference type="GO" id="GO:0005576">
    <property type="term" value="C:extracellular region"/>
    <property type="evidence" value="ECO:0007669"/>
    <property type="project" value="UniProtKB-SubCell"/>
</dbReference>
<comment type="function">
    <text evidence="14">Protect the extracellular space from toxic effect of reactive oxygen intermediates by converting superoxide radicals into hydrogen peroxide and oxygen.</text>
</comment>
<dbReference type="GO" id="GO:0005507">
    <property type="term" value="F:copper ion binding"/>
    <property type="evidence" value="ECO:0007669"/>
    <property type="project" value="InterPro"/>
</dbReference>
<evidence type="ECO:0000259" key="16">
    <source>
        <dbReference type="Pfam" id="PF00080"/>
    </source>
</evidence>
<evidence type="ECO:0000256" key="11">
    <source>
        <dbReference type="ARBA" id="ARBA00023034"/>
    </source>
</evidence>
<dbReference type="AlphaFoldDB" id="A0A835NMF7"/>
<dbReference type="PRINTS" id="PR00068">
    <property type="entry name" value="CUZNDISMTASE"/>
</dbReference>
<dbReference type="GO" id="GO:0004784">
    <property type="term" value="F:superoxide dismutase activity"/>
    <property type="evidence" value="ECO:0007669"/>
    <property type="project" value="UniProtKB-EC"/>
</dbReference>
<evidence type="ECO:0000256" key="6">
    <source>
        <dbReference type="ARBA" id="ARBA00022729"/>
    </source>
</evidence>
<dbReference type="InterPro" id="IPR036423">
    <property type="entry name" value="SOD-like_Cu/Zn_dom_sf"/>
</dbReference>
<dbReference type="CDD" id="cd00305">
    <property type="entry name" value="Cu-Zn_Superoxide_Dismutase"/>
    <property type="match status" value="1"/>
</dbReference>
<dbReference type="InterPro" id="IPR001424">
    <property type="entry name" value="SOD_Cu_Zn_dom"/>
</dbReference>
<keyword evidence="19" id="KW-1185">Reference proteome</keyword>
<evidence type="ECO:0000313" key="19">
    <source>
        <dbReference type="Proteomes" id="UP000618051"/>
    </source>
</evidence>
<keyword evidence="6" id="KW-0732">Signal</keyword>
<comment type="cofactor">
    <cofactor evidence="15">
        <name>Zn(2+)</name>
        <dbReference type="ChEBI" id="CHEBI:29105"/>
    </cofactor>
    <text evidence="15">Binds 1 zinc ion per subunit.</text>
</comment>
<keyword evidence="11" id="KW-0333">Golgi apparatus</keyword>
<dbReference type="GO" id="GO:0005794">
    <property type="term" value="C:Golgi apparatus"/>
    <property type="evidence" value="ECO:0007669"/>
    <property type="project" value="UniProtKB-SubCell"/>
</dbReference>
<keyword evidence="9 15" id="KW-0560">Oxidoreductase</keyword>
<evidence type="ECO:0000256" key="5">
    <source>
        <dbReference type="ARBA" id="ARBA00022723"/>
    </source>
</evidence>
<dbReference type="InterPro" id="IPR024134">
    <property type="entry name" value="SOD_Cu/Zn_/chaperone"/>
</dbReference>
<comment type="similarity">
    <text evidence="3 15">Belongs to the Cu-Zn superoxide dismutase family.</text>
</comment>
<evidence type="ECO:0000256" key="14">
    <source>
        <dbReference type="ARBA" id="ARBA00060347"/>
    </source>
</evidence>
<reference evidence="18 19" key="2">
    <citation type="journal article" date="2021" name="J. Hered.">
        <title>Feather Gene Expression Elucidates the Developmental Basis of Plumage Iridescence in African Starlings.</title>
        <authorList>
            <person name="Rubenstein D.R."/>
            <person name="Corvelo A."/>
            <person name="MacManes M.D."/>
            <person name="Maia R."/>
            <person name="Narzisi G."/>
            <person name="Rousaki A."/>
            <person name="Vandenabeele P."/>
            <person name="Shawkey M.D."/>
            <person name="Solomon J."/>
        </authorList>
    </citation>
    <scope>NUCLEOTIDE SEQUENCE [LARGE SCALE GENOMIC DNA]</scope>
    <source>
        <strain evidence="18">SS15</strain>
    </source>
</reference>
<sequence>MLREKLPTGMIFLKVHAKAESSDNNQSKDFFVCPGKQLELQTSCSITIPVGCGAAHSPVPALSSPHSAEHYKYIISLCCSPFRPFDHLLYTFCISASLPYVQYIKKELQLWTPIRSRLGLGEHRLKIAKMFLILSLVTGLALSASGVMTDKETDPLQESLHEIQKQVNDLWQNLLFPVARGNETDGMIYATCEMKPSSKIDADKPQVTGQVLFRQLYSYGRLEAIFYLDGFPLDNNQSSRAIHIHELGDLSNGCDSTGGHYNPFRVNHPRHPGDFGNFLPKEGKIRKYKTNLFATVFGPYSIMGRSVVIHEQEDDMGKGNNKASLENGNAGKRLACCVIGISNKNLWEEKLPELKPEDTVNQILQLKQKDHVTDTALFGNITGISIAKYNIGYYLKNINITMGLKTLSYVIK</sequence>
<dbReference type="PROSITE" id="PS00332">
    <property type="entry name" value="SOD_CU_ZN_2"/>
    <property type="match status" value="1"/>
</dbReference>
<keyword evidence="12" id="KW-1015">Disulfide bond</keyword>
<evidence type="ECO:0000256" key="13">
    <source>
        <dbReference type="ARBA" id="ARBA00023180"/>
    </source>
</evidence>
<dbReference type="InterPro" id="IPR018152">
    <property type="entry name" value="SOD_Cu/Zn_BS"/>
</dbReference>
<proteinExistence type="inferred from homology"/>
<dbReference type="Pfam" id="PF00080">
    <property type="entry name" value="Sod_Cu"/>
    <property type="match status" value="1"/>
</dbReference>
<dbReference type="SUPFAM" id="SSF49329">
    <property type="entry name" value="Cu,Zn superoxide dismutase-like"/>
    <property type="match status" value="1"/>
</dbReference>
<comment type="caution">
    <text evidence="17">The sequence shown here is derived from an EMBL/GenBank/DDBJ whole genome shotgun (WGS) entry which is preliminary data.</text>
</comment>
<keyword evidence="13" id="KW-0325">Glycoprotein</keyword>
<organism evidence="17">
    <name type="scientific">Lamprotornis superbus</name>
    <dbReference type="NCBI Taxonomy" id="245042"/>
    <lineage>
        <taxon>Eukaryota</taxon>
        <taxon>Metazoa</taxon>
        <taxon>Chordata</taxon>
        <taxon>Craniata</taxon>
        <taxon>Vertebrata</taxon>
        <taxon>Euteleostomi</taxon>
        <taxon>Archelosauria</taxon>
        <taxon>Archosauria</taxon>
        <taxon>Dinosauria</taxon>
        <taxon>Saurischia</taxon>
        <taxon>Theropoda</taxon>
        <taxon>Coelurosauria</taxon>
        <taxon>Aves</taxon>
        <taxon>Neognathae</taxon>
        <taxon>Neoaves</taxon>
        <taxon>Telluraves</taxon>
        <taxon>Australaves</taxon>
        <taxon>Passeriformes</taxon>
        <taxon>Sturnidae</taxon>
        <taxon>Lamprotornis</taxon>
    </lineage>
</organism>
<keyword evidence="7 15" id="KW-0862">Zinc</keyword>
<evidence type="ECO:0000256" key="10">
    <source>
        <dbReference type="ARBA" id="ARBA00023008"/>
    </source>
</evidence>
<reference evidence="17" key="1">
    <citation type="submission" date="2020-10" db="EMBL/GenBank/DDBJ databases">
        <title>Feather gene expression reveals the developmental basis of iridescence in African starlings.</title>
        <authorList>
            <person name="Rubenstein D.R."/>
        </authorList>
    </citation>
    <scope>NUCLEOTIDE SEQUENCE</scope>
    <source>
        <strain evidence="17">SS15</strain>
        <tissue evidence="17">Liver</tissue>
    </source>
</reference>
<evidence type="ECO:0000256" key="7">
    <source>
        <dbReference type="ARBA" id="ARBA00022833"/>
    </source>
</evidence>
<feature type="domain" description="Superoxide dismutase copper/zinc binding" evidence="16">
    <location>
        <begin position="207"/>
        <end position="339"/>
    </location>
</feature>
<dbReference type="EMBL" id="JADDUC020000006">
    <property type="protein sequence ID" value="KAI1238219.1"/>
    <property type="molecule type" value="Genomic_DNA"/>
</dbReference>
<keyword evidence="8" id="KW-0049">Antioxidant</keyword>
<keyword evidence="4" id="KW-0964">Secreted</keyword>
<accession>A0A835NMF7</accession>
<dbReference type="FunFam" id="2.60.40.200:FF:000008">
    <property type="entry name" value="Superoxide dismutase [Cu-Zn]"/>
    <property type="match status" value="1"/>
</dbReference>
<evidence type="ECO:0000256" key="15">
    <source>
        <dbReference type="RuleBase" id="RU000393"/>
    </source>
</evidence>
<reference evidence="18" key="3">
    <citation type="submission" date="2022-01" db="EMBL/GenBank/DDBJ databases">
        <authorList>
            <person name="Rubenstein D.R."/>
        </authorList>
    </citation>
    <scope>NUCLEOTIDE SEQUENCE</scope>
    <source>
        <strain evidence="18">SS15</strain>
        <tissue evidence="18">Liver</tissue>
    </source>
</reference>
<comment type="function">
    <text evidence="15">Destroys radicals which are normally produced within the cells and which are toxic to biological systems.</text>
</comment>
<evidence type="ECO:0000256" key="3">
    <source>
        <dbReference type="ARBA" id="ARBA00010457"/>
    </source>
</evidence>
<evidence type="ECO:0000256" key="4">
    <source>
        <dbReference type="ARBA" id="ARBA00022525"/>
    </source>
</evidence>
<evidence type="ECO:0000256" key="1">
    <source>
        <dbReference type="ARBA" id="ARBA00004239"/>
    </source>
</evidence>
<evidence type="ECO:0000313" key="18">
    <source>
        <dbReference type="EMBL" id="KAI1238219.1"/>
    </source>
</evidence>
<evidence type="ECO:0000256" key="8">
    <source>
        <dbReference type="ARBA" id="ARBA00022862"/>
    </source>
</evidence>
<name>A0A835NMF7_9PASS</name>
<evidence type="ECO:0000256" key="12">
    <source>
        <dbReference type="ARBA" id="ARBA00023157"/>
    </source>
</evidence>
<keyword evidence="5 15" id="KW-0479">Metal-binding</keyword>
<comment type="subcellular location">
    <subcellularLocation>
        <location evidence="2">Golgi apparatus</location>
        <location evidence="2">trans-Golgi network</location>
    </subcellularLocation>
    <subcellularLocation>
        <location evidence="1">Secreted</location>
        <location evidence="1">Extracellular space</location>
    </subcellularLocation>
</comment>
<comment type="catalytic activity">
    <reaction evidence="15">
        <text>2 superoxide + 2 H(+) = H2O2 + O2</text>
        <dbReference type="Rhea" id="RHEA:20696"/>
        <dbReference type="ChEBI" id="CHEBI:15378"/>
        <dbReference type="ChEBI" id="CHEBI:15379"/>
        <dbReference type="ChEBI" id="CHEBI:16240"/>
        <dbReference type="ChEBI" id="CHEBI:18421"/>
        <dbReference type="EC" id="1.15.1.1"/>
    </reaction>
</comment>
<dbReference type="Gene3D" id="2.60.40.200">
    <property type="entry name" value="Superoxide dismutase, copper/zinc binding domain"/>
    <property type="match status" value="1"/>
</dbReference>
<comment type="cofactor">
    <cofactor evidence="15">
        <name>Cu cation</name>
        <dbReference type="ChEBI" id="CHEBI:23378"/>
    </cofactor>
    <text evidence="15">Binds 1 copper ion per subunit.</text>
</comment>
<protein>
    <recommendedName>
        <fullName evidence="15">Superoxide dismutase [Cu-Zn]</fullName>
        <ecNumber evidence="15">1.15.1.1</ecNumber>
    </recommendedName>
</protein>
<evidence type="ECO:0000256" key="2">
    <source>
        <dbReference type="ARBA" id="ARBA00004601"/>
    </source>
</evidence>
<gene>
    <name evidence="17" type="ORF">IHE44_000617</name>
    <name evidence="18" type="ORF">IHE44_0012937</name>
</gene>